<protein>
    <submittedName>
        <fullName evidence="2">Uncharacterized protein</fullName>
    </submittedName>
</protein>
<keyword evidence="3" id="KW-1185">Reference proteome</keyword>
<dbReference type="Proteomes" id="UP000034786">
    <property type="component" value="Unassembled WGS sequence"/>
</dbReference>
<organism evidence="2 3">
    <name type="scientific">Streptomyces variegatus</name>
    <dbReference type="NCBI Taxonomy" id="284040"/>
    <lineage>
        <taxon>Bacteria</taxon>
        <taxon>Bacillati</taxon>
        <taxon>Actinomycetota</taxon>
        <taxon>Actinomycetes</taxon>
        <taxon>Kitasatosporales</taxon>
        <taxon>Streptomycetaceae</taxon>
        <taxon>Streptomyces</taxon>
    </lineage>
</organism>
<gene>
    <name evidence="2" type="ORF">UK15_36310</name>
</gene>
<evidence type="ECO:0000313" key="2">
    <source>
        <dbReference type="EMBL" id="KJK34363.1"/>
    </source>
</evidence>
<name>A0A0M2GHE3_9ACTN</name>
<accession>A0A0M2GHE3</accession>
<evidence type="ECO:0000313" key="3">
    <source>
        <dbReference type="Proteomes" id="UP000034786"/>
    </source>
</evidence>
<feature type="region of interest" description="Disordered" evidence="1">
    <location>
        <begin position="1"/>
        <end position="24"/>
    </location>
</feature>
<comment type="caution">
    <text evidence="2">The sequence shown here is derived from an EMBL/GenBank/DDBJ whole genome shotgun (WGS) entry which is preliminary data.</text>
</comment>
<dbReference type="EMBL" id="JYJH01000049">
    <property type="protein sequence ID" value="KJK34363.1"/>
    <property type="molecule type" value="Genomic_DNA"/>
</dbReference>
<dbReference type="PATRIC" id="fig|284040.3.peg.6479"/>
<evidence type="ECO:0000256" key="1">
    <source>
        <dbReference type="SAM" id="MobiDB-lite"/>
    </source>
</evidence>
<sequence length="102" mass="11649">MVLHDLRYSARSFTDASGESSRPRPRLVRRTVDVYSFARHQRDHSVAEWSAVEERRARQRLRTQVGTLLRLVNTTAGELALDAADTVDVPPARHRRGSLWLA</sequence>
<proteinExistence type="predicted"/>
<reference evidence="3" key="1">
    <citation type="submission" date="2015-02" db="EMBL/GenBank/DDBJ databases">
        <authorList>
            <person name="Ju K.-S."/>
            <person name="Doroghazi J.R."/>
            <person name="Metcalf W."/>
        </authorList>
    </citation>
    <scope>NUCLEOTIDE SEQUENCE [LARGE SCALE GENOMIC DNA]</scope>
    <source>
        <strain evidence="3">NRRL B-16380</strain>
    </source>
</reference>
<dbReference type="AlphaFoldDB" id="A0A0M2GHE3"/>
<feature type="compositionally biased region" description="Polar residues" evidence="1">
    <location>
        <begin position="11"/>
        <end position="20"/>
    </location>
</feature>